<comment type="caution">
    <text evidence="1">The sequence shown here is derived from an EMBL/GenBank/DDBJ whole genome shotgun (WGS) entry which is preliminary data.</text>
</comment>
<dbReference type="RefSeq" id="WP_132608477.1">
    <property type="nucleotide sequence ID" value="NZ_SMKQ01000003.1"/>
</dbReference>
<dbReference type="Pfam" id="PF19817">
    <property type="entry name" value="DUF6300"/>
    <property type="match status" value="1"/>
</dbReference>
<evidence type="ECO:0000313" key="1">
    <source>
        <dbReference type="EMBL" id="TDD56384.1"/>
    </source>
</evidence>
<name>A0A4R4ZFM9_9ACTN</name>
<organism evidence="1 2">
    <name type="scientific">Nonomuraea terrae</name>
    <dbReference type="NCBI Taxonomy" id="2530383"/>
    <lineage>
        <taxon>Bacteria</taxon>
        <taxon>Bacillati</taxon>
        <taxon>Actinomycetota</taxon>
        <taxon>Actinomycetes</taxon>
        <taxon>Streptosporangiales</taxon>
        <taxon>Streptosporangiaceae</taxon>
        <taxon>Nonomuraea</taxon>
    </lineage>
</organism>
<protein>
    <submittedName>
        <fullName evidence="1">Uncharacterized protein</fullName>
    </submittedName>
</protein>
<evidence type="ECO:0000313" key="2">
    <source>
        <dbReference type="Proteomes" id="UP000295302"/>
    </source>
</evidence>
<dbReference type="OrthoDB" id="3538861at2"/>
<reference evidence="1 2" key="1">
    <citation type="submission" date="2019-03" db="EMBL/GenBank/DDBJ databases">
        <title>Draft genome sequences of novel Actinobacteria.</title>
        <authorList>
            <person name="Sahin N."/>
            <person name="Ay H."/>
            <person name="Saygin H."/>
        </authorList>
    </citation>
    <scope>NUCLEOTIDE SEQUENCE [LARGE SCALE GENOMIC DNA]</scope>
    <source>
        <strain evidence="1 2">CH32</strain>
    </source>
</reference>
<dbReference type="EMBL" id="SMKQ01000003">
    <property type="protein sequence ID" value="TDD56384.1"/>
    <property type="molecule type" value="Genomic_DNA"/>
</dbReference>
<keyword evidence="2" id="KW-1185">Reference proteome</keyword>
<dbReference type="AlphaFoldDB" id="A0A4R4ZFM9"/>
<sequence length="120" mass="13523">MTQRRIDIVSSQEPPTCPRCRQEGLLLARVPYGWTNAGGAAVEGRNEVVLCAACDTNAPHAAPLIAWFHVRGTVEPDYSEEFLRLLAGWAEQVSVPPLDRQRLETEIEQWRRGRTVARRT</sequence>
<proteinExistence type="predicted"/>
<gene>
    <name evidence="1" type="ORF">E1286_01750</name>
</gene>
<dbReference type="Proteomes" id="UP000295302">
    <property type="component" value="Unassembled WGS sequence"/>
</dbReference>
<accession>A0A4R4ZFM9</accession>
<dbReference type="InterPro" id="IPR046267">
    <property type="entry name" value="DUF6300"/>
</dbReference>